<reference evidence="7 8" key="1">
    <citation type="journal article" date="2015" name="Nature">
        <title>rRNA introns, odd ribosomes, and small enigmatic genomes across a large radiation of phyla.</title>
        <authorList>
            <person name="Brown C.T."/>
            <person name="Hug L.A."/>
            <person name="Thomas B.C."/>
            <person name="Sharon I."/>
            <person name="Castelle C.J."/>
            <person name="Singh A."/>
            <person name="Wilkins M.J."/>
            <person name="Williams K.H."/>
            <person name="Banfield J.F."/>
        </authorList>
    </citation>
    <scope>NUCLEOTIDE SEQUENCE [LARGE SCALE GENOMIC DNA]</scope>
</reference>
<comment type="caution">
    <text evidence="7">The sequence shown here is derived from an EMBL/GenBank/DDBJ whole genome shotgun (WGS) entry which is preliminary data.</text>
</comment>
<dbReference type="EMBL" id="LCFP01000001">
    <property type="protein sequence ID" value="KKS98510.1"/>
    <property type="molecule type" value="Genomic_DNA"/>
</dbReference>
<keyword evidence="2" id="KW-0813">Transport</keyword>
<dbReference type="AlphaFoldDB" id="A0A0G1DKX0"/>
<dbReference type="STRING" id="1618443.UV73_C0001G0031"/>
<keyword evidence="4" id="KW-0406">Ion transport</keyword>
<evidence type="ECO:0000256" key="2">
    <source>
        <dbReference type="ARBA" id="ARBA00022448"/>
    </source>
</evidence>
<evidence type="ECO:0000256" key="6">
    <source>
        <dbReference type="ARBA" id="ARBA00023310"/>
    </source>
</evidence>
<gene>
    <name evidence="7" type="ORF">UV73_C0001G0031</name>
</gene>
<evidence type="ECO:0000256" key="4">
    <source>
        <dbReference type="ARBA" id="ARBA00023065"/>
    </source>
</evidence>
<evidence type="ECO:0000313" key="8">
    <source>
        <dbReference type="Proteomes" id="UP000034894"/>
    </source>
</evidence>
<dbReference type="PANTHER" id="PTHR11910">
    <property type="entry name" value="ATP SYNTHASE DELTA CHAIN"/>
    <property type="match status" value="1"/>
</dbReference>
<sequence length="80" mass="8981">MKTGESVSKLKTAVVKSVVPLTAGQRNEFEMKLRVLFGEEVTITNELDRQLLGGFTVRVGDWFLDASVIRDLQKIKDSLK</sequence>
<evidence type="ECO:0000256" key="1">
    <source>
        <dbReference type="ARBA" id="ARBA00004370"/>
    </source>
</evidence>
<dbReference type="PRINTS" id="PR00125">
    <property type="entry name" value="ATPASEDELTA"/>
</dbReference>
<dbReference type="GO" id="GO:0016020">
    <property type="term" value="C:membrane"/>
    <property type="evidence" value="ECO:0007669"/>
    <property type="project" value="UniProtKB-SubCell"/>
</dbReference>
<name>A0A0G1DKX0_9BACT</name>
<dbReference type="Proteomes" id="UP000034894">
    <property type="component" value="Unassembled WGS sequence"/>
</dbReference>
<evidence type="ECO:0000256" key="5">
    <source>
        <dbReference type="ARBA" id="ARBA00023136"/>
    </source>
</evidence>
<protein>
    <submittedName>
        <fullName evidence="7">Uncharacterized protein</fullName>
    </submittedName>
</protein>
<evidence type="ECO:0000256" key="3">
    <source>
        <dbReference type="ARBA" id="ARBA00022781"/>
    </source>
</evidence>
<proteinExistence type="predicted"/>
<dbReference type="Pfam" id="PF00213">
    <property type="entry name" value="OSCP"/>
    <property type="match status" value="1"/>
</dbReference>
<dbReference type="InterPro" id="IPR000711">
    <property type="entry name" value="ATPase_OSCP/dsu"/>
</dbReference>
<accession>A0A0G1DKX0</accession>
<comment type="subcellular location">
    <subcellularLocation>
        <location evidence="1">Membrane</location>
    </subcellularLocation>
</comment>
<dbReference type="PROSITE" id="PS00389">
    <property type="entry name" value="ATPASE_DELTA"/>
    <property type="match status" value="1"/>
</dbReference>
<organism evidence="7 8">
    <name type="scientific">Candidatus Gottesmanbacteria bacterium GW2011_GWA2_43_14</name>
    <dbReference type="NCBI Taxonomy" id="1618443"/>
    <lineage>
        <taxon>Bacteria</taxon>
        <taxon>Candidatus Gottesmaniibacteriota</taxon>
    </lineage>
</organism>
<evidence type="ECO:0000313" key="7">
    <source>
        <dbReference type="EMBL" id="KKS98510.1"/>
    </source>
</evidence>
<keyword evidence="3" id="KW-0375">Hydrogen ion transport</keyword>
<dbReference type="InterPro" id="IPR020781">
    <property type="entry name" value="ATPase_OSCP/d_CS"/>
</dbReference>
<dbReference type="GO" id="GO:0046933">
    <property type="term" value="F:proton-transporting ATP synthase activity, rotational mechanism"/>
    <property type="evidence" value="ECO:0007669"/>
    <property type="project" value="InterPro"/>
</dbReference>
<keyword evidence="5" id="KW-0472">Membrane</keyword>
<keyword evidence="6" id="KW-0066">ATP synthesis</keyword>